<evidence type="ECO:0000259" key="1">
    <source>
        <dbReference type="PROSITE" id="PS50213"/>
    </source>
</evidence>
<protein>
    <submittedName>
        <fullName evidence="2">Fasciclin domain-containing protein</fullName>
    </submittedName>
</protein>
<comment type="caution">
    <text evidence="2">The sequence shown here is derived from an EMBL/GenBank/DDBJ whole genome shotgun (WGS) entry which is preliminary data.</text>
</comment>
<dbReference type="Gene3D" id="2.30.180.10">
    <property type="entry name" value="FAS1 domain"/>
    <property type="match status" value="1"/>
</dbReference>
<dbReference type="EMBL" id="JBHULR010000004">
    <property type="protein sequence ID" value="MFD2548014.1"/>
    <property type="molecule type" value="Genomic_DNA"/>
</dbReference>
<evidence type="ECO:0000313" key="2">
    <source>
        <dbReference type="EMBL" id="MFD2548014.1"/>
    </source>
</evidence>
<dbReference type="InterPro" id="IPR050904">
    <property type="entry name" value="Adhesion/Biosynth-related"/>
</dbReference>
<sequence length="732" mass="82295">MKRSILYMISVCLIGLMSCSKKELVAHYERPAWLRGNIWEVLEERGNFTQFLKGVERAGFREILDGKTIATVFAPTDEAITRYLTANHIPSIEQLSLRELKKLMGYHLVYYSYDKLKLENYQPKGVDNLEPNKAGLYYKHRTRSQDTITLEIDKTDGKTKKVYHKDRFLPVLSHTHFQTKGINAAANYEYFFGAGTWKGDGGFNVANASVTEYAIPTDNGYVYLVDEVLQPLKTVYEALDANDNYRSFLGIYDRYRTFTYDEETSKNYAVAGDSLYNVSHGALPAIASEWTTYGLTGASDFFDLEGLTYRAFNVFAPTNQALQSFFNAYFAPYYHSLADVDLLPMAMVMYNHVYAGNIVLPSEIGKNPDIKTSFGAPIIFDPQADVKNKAIASNGAFYGLDKVLVPEIFNSVTGPAFRNPKYKIFMYMLANSGLLQTLASREIAFTLFIPSDEAILSTLYGDSYIYWSEGNPLVFGDEQVQIENTDGVRVPLSQRQQELFVSDHIVYDRINTLQESKAYRTRNSYNYIYTHQGKIYSTAAYNASEDVPITKINGTWYNGNSNETSSSLLGETRTIKFTLLGAESASNPLNKYSEFAKLLVKAGLMETGNSLSFLFGNRFILFAPDNQTVLQGLESGAIPSDKAALANYLKAYFVSVPDNSLGDYPFPGYGIQGTWDTALRTGYNQYRQIRLIDQGTSLELRDTDNSIIPLSGSFPQVFGDGAIYHITKLLKK</sequence>
<feature type="domain" description="FAS1" evidence="1">
    <location>
        <begin position="232"/>
        <end position="404"/>
    </location>
</feature>
<accession>A0ABW5KHC8</accession>
<dbReference type="SUPFAM" id="SSF82153">
    <property type="entry name" value="FAS1 domain"/>
    <property type="match status" value="3"/>
</dbReference>
<dbReference type="PANTHER" id="PTHR10900:SF77">
    <property type="entry name" value="FI19380P1"/>
    <property type="match status" value="1"/>
</dbReference>
<feature type="domain" description="FAS1" evidence="1">
    <location>
        <begin position="35"/>
        <end position="229"/>
    </location>
</feature>
<keyword evidence="3" id="KW-1185">Reference proteome</keyword>
<proteinExistence type="predicted"/>
<dbReference type="PROSITE" id="PS50213">
    <property type="entry name" value="FAS1"/>
    <property type="match status" value="2"/>
</dbReference>
<dbReference type="Proteomes" id="UP001597545">
    <property type="component" value="Unassembled WGS sequence"/>
</dbReference>
<reference evidence="3" key="1">
    <citation type="journal article" date="2019" name="Int. J. Syst. Evol. Microbiol.">
        <title>The Global Catalogue of Microorganisms (GCM) 10K type strain sequencing project: providing services to taxonomists for standard genome sequencing and annotation.</title>
        <authorList>
            <consortium name="The Broad Institute Genomics Platform"/>
            <consortium name="The Broad Institute Genome Sequencing Center for Infectious Disease"/>
            <person name="Wu L."/>
            <person name="Ma J."/>
        </authorList>
    </citation>
    <scope>NUCLEOTIDE SEQUENCE [LARGE SCALE GENOMIC DNA]</scope>
    <source>
        <strain evidence="3">KCTC 42662</strain>
    </source>
</reference>
<dbReference type="InterPro" id="IPR000782">
    <property type="entry name" value="FAS1_domain"/>
</dbReference>
<evidence type="ECO:0000313" key="3">
    <source>
        <dbReference type="Proteomes" id="UP001597545"/>
    </source>
</evidence>
<name>A0ABW5KHC8_9SPHI</name>
<gene>
    <name evidence="2" type="ORF">ACFSR5_10205</name>
</gene>
<dbReference type="PANTHER" id="PTHR10900">
    <property type="entry name" value="PERIOSTIN-RELATED"/>
    <property type="match status" value="1"/>
</dbReference>
<dbReference type="InterPro" id="IPR036378">
    <property type="entry name" value="FAS1_dom_sf"/>
</dbReference>
<organism evidence="2 3">
    <name type="scientific">Sphingobacterium suaedae</name>
    <dbReference type="NCBI Taxonomy" id="1686402"/>
    <lineage>
        <taxon>Bacteria</taxon>
        <taxon>Pseudomonadati</taxon>
        <taxon>Bacteroidota</taxon>
        <taxon>Sphingobacteriia</taxon>
        <taxon>Sphingobacteriales</taxon>
        <taxon>Sphingobacteriaceae</taxon>
        <taxon>Sphingobacterium</taxon>
    </lineage>
</organism>
<dbReference type="RefSeq" id="WP_380903364.1">
    <property type="nucleotide sequence ID" value="NZ_JBHUEG010000001.1"/>
</dbReference>
<dbReference type="Pfam" id="PF02469">
    <property type="entry name" value="Fasciclin"/>
    <property type="match status" value="1"/>
</dbReference>
<dbReference type="PROSITE" id="PS51257">
    <property type="entry name" value="PROKAR_LIPOPROTEIN"/>
    <property type="match status" value="1"/>
</dbReference>